<dbReference type="Proteomes" id="UP000564496">
    <property type="component" value="Unassembled WGS sequence"/>
</dbReference>
<dbReference type="InterPro" id="IPR029045">
    <property type="entry name" value="ClpP/crotonase-like_dom_sf"/>
</dbReference>
<dbReference type="PANTHER" id="PTHR11941:SF54">
    <property type="entry name" value="ENOYL-COA HYDRATASE, MITOCHONDRIAL"/>
    <property type="match status" value="1"/>
</dbReference>
<dbReference type="GO" id="GO:0003824">
    <property type="term" value="F:catalytic activity"/>
    <property type="evidence" value="ECO:0007669"/>
    <property type="project" value="UniProtKB-ARBA"/>
</dbReference>
<reference evidence="1 2" key="1">
    <citation type="submission" date="2020-07" db="EMBL/GenBank/DDBJ databases">
        <title>Sequencing the genomes of 1000 actinobacteria strains.</title>
        <authorList>
            <person name="Klenk H.-P."/>
        </authorList>
    </citation>
    <scope>NUCLEOTIDE SEQUENCE [LARGE SCALE GENOMIC DNA]</scope>
    <source>
        <strain evidence="1 2">DSM 26487</strain>
    </source>
</reference>
<sequence>METFGLEELLDGAGDLELDPAGRPVRPLVVVDLDGADWSLARRVAERLTAARTPVLLGHATAPLPVAAAPVLDALTTTLAPDAPGRSWHAGSPGDLDRMAETVASAPLAAITFAGVLGATSRAEVADGLVVESLAYSTLLAGPEFRTWRATTPVGALPPDGDEPVLVSRTDDHLSVVLNRPQRHNAFGRGVRDALLDALAIAAHDESLHEVVLTGNGPSFCSGGDLAEFGSTPDVAAAHLVRLQQSAGLTIHRLRARLGTRMRVELHGACIGAGIEVPAFAGRIEALDGTWFQLPELGMGLIPGAGGTVSITRRVGRWRTAHMALTNRPLDLDTALAWGLVDARA</sequence>
<gene>
    <name evidence="1" type="ORF">BJ988_000169</name>
</gene>
<protein>
    <submittedName>
        <fullName evidence="1">Enoyl-CoA hydratase/carnithine racemase</fullName>
    </submittedName>
</protein>
<dbReference type="RefSeq" id="WP_218860490.1">
    <property type="nucleotide sequence ID" value="NZ_JACBZR010000001.1"/>
</dbReference>
<evidence type="ECO:0000313" key="1">
    <source>
        <dbReference type="EMBL" id="NYI75521.1"/>
    </source>
</evidence>
<dbReference type="InterPro" id="IPR001753">
    <property type="entry name" value="Enoyl-CoA_hydra/iso"/>
</dbReference>
<organism evidence="1 2">
    <name type="scientific">Nocardioides panzhihuensis</name>
    <dbReference type="NCBI Taxonomy" id="860243"/>
    <lineage>
        <taxon>Bacteria</taxon>
        <taxon>Bacillati</taxon>
        <taxon>Actinomycetota</taxon>
        <taxon>Actinomycetes</taxon>
        <taxon>Propionibacteriales</taxon>
        <taxon>Nocardioidaceae</taxon>
        <taxon>Nocardioides</taxon>
    </lineage>
</organism>
<evidence type="ECO:0000313" key="2">
    <source>
        <dbReference type="Proteomes" id="UP000564496"/>
    </source>
</evidence>
<dbReference type="AlphaFoldDB" id="A0A7Z0DH69"/>
<dbReference type="Gene3D" id="3.90.226.10">
    <property type="entry name" value="2-enoyl-CoA Hydratase, Chain A, domain 1"/>
    <property type="match status" value="1"/>
</dbReference>
<dbReference type="EMBL" id="JACBZR010000001">
    <property type="protein sequence ID" value="NYI75521.1"/>
    <property type="molecule type" value="Genomic_DNA"/>
</dbReference>
<dbReference type="CDD" id="cd06558">
    <property type="entry name" value="crotonase-like"/>
    <property type="match status" value="1"/>
</dbReference>
<dbReference type="PANTHER" id="PTHR11941">
    <property type="entry name" value="ENOYL-COA HYDRATASE-RELATED"/>
    <property type="match status" value="1"/>
</dbReference>
<dbReference type="Pfam" id="PF00378">
    <property type="entry name" value="ECH_1"/>
    <property type="match status" value="1"/>
</dbReference>
<accession>A0A7Z0DH69</accession>
<dbReference type="GO" id="GO:0006635">
    <property type="term" value="P:fatty acid beta-oxidation"/>
    <property type="evidence" value="ECO:0007669"/>
    <property type="project" value="TreeGrafter"/>
</dbReference>
<dbReference type="SUPFAM" id="SSF52096">
    <property type="entry name" value="ClpP/crotonase"/>
    <property type="match status" value="1"/>
</dbReference>
<name>A0A7Z0DH69_9ACTN</name>
<comment type="caution">
    <text evidence="1">The sequence shown here is derived from an EMBL/GenBank/DDBJ whole genome shotgun (WGS) entry which is preliminary data.</text>
</comment>
<proteinExistence type="predicted"/>
<keyword evidence="2" id="KW-1185">Reference proteome</keyword>